<proteinExistence type="predicted"/>
<dbReference type="PANTHER" id="PTHR45675">
    <property type="entry name" value="MYB TRANSCRIPTION FACTOR-RELATED-RELATED"/>
    <property type="match status" value="1"/>
</dbReference>
<dbReference type="SMART" id="SM00717">
    <property type="entry name" value="SANT"/>
    <property type="match status" value="1"/>
</dbReference>
<dbReference type="GO" id="GO:0003700">
    <property type="term" value="F:DNA-binding transcription factor activity"/>
    <property type="evidence" value="ECO:0007669"/>
    <property type="project" value="InterPro"/>
</dbReference>
<dbReference type="SUPFAM" id="SSF46689">
    <property type="entry name" value="Homeodomain-like"/>
    <property type="match status" value="1"/>
</dbReference>
<sequence>MGRATTNSMAFIIGLNRTGKSCRLRWVNYLNPCLKRGKMTPQEEQLVIELHSKWGNRWSRIAHKLPGRTDNEIKNYWRTYMRKKAQEKRRTMSLPSFSNFVASNEPNKDSLPSKEFGRETFCGTGAPEISASGKNKTNEEEEKIDHTIDDIWPEIALSEENAISPAYECYRKEVYDLFSPPIVTPSWEYCADSLGSIHDEVFKMFPPAEICYAPTMKMQDLQVANQSFTHQYSHGIL</sequence>
<dbReference type="FunFam" id="1.10.10.60:FF:000259">
    <property type="entry name" value="MYB transcription factor"/>
    <property type="match status" value="1"/>
</dbReference>
<name>A0AAN7GAW4_9MYRT</name>
<dbReference type="EMBL" id="JAXIOK010000024">
    <property type="protein sequence ID" value="KAK4741860.1"/>
    <property type="molecule type" value="Genomic_DNA"/>
</dbReference>
<dbReference type="PANTHER" id="PTHR45675:SF7">
    <property type="entry name" value="TRANSCRIPTION FACTOR MYB48"/>
    <property type="match status" value="1"/>
</dbReference>
<dbReference type="GO" id="GO:0005634">
    <property type="term" value="C:nucleus"/>
    <property type="evidence" value="ECO:0007669"/>
    <property type="project" value="UniProtKB-SubCell"/>
</dbReference>
<evidence type="ECO:0000256" key="2">
    <source>
        <dbReference type="ARBA" id="ARBA00022737"/>
    </source>
</evidence>
<dbReference type="Pfam" id="PF00249">
    <property type="entry name" value="Myb_DNA-binding"/>
    <property type="match status" value="1"/>
</dbReference>
<feature type="domain" description="HTH myb-type" evidence="8">
    <location>
        <begin position="31"/>
        <end position="85"/>
    </location>
</feature>
<dbReference type="InterPro" id="IPR009057">
    <property type="entry name" value="Homeodomain-like_sf"/>
</dbReference>
<feature type="domain" description="Myb-like" evidence="7">
    <location>
        <begin position="31"/>
        <end position="81"/>
    </location>
</feature>
<dbReference type="AlphaFoldDB" id="A0AAN7GAW4"/>
<dbReference type="CDD" id="cd00167">
    <property type="entry name" value="SANT"/>
    <property type="match status" value="1"/>
</dbReference>
<evidence type="ECO:0000256" key="5">
    <source>
        <dbReference type="ARBA" id="ARBA00023163"/>
    </source>
</evidence>
<comment type="caution">
    <text evidence="9">The sequence shown here is derived from an EMBL/GenBank/DDBJ whole genome shotgun (WGS) entry which is preliminary data.</text>
</comment>
<protein>
    <submittedName>
        <fullName evidence="9">Uncharacterized protein</fullName>
    </submittedName>
</protein>
<evidence type="ECO:0000256" key="6">
    <source>
        <dbReference type="ARBA" id="ARBA00023242"/>
    </source>
</evidence>
<evidence type="ECO:0000256" key="4">
    <source>
        <dbReference type="ARBA" id="ARBA00023125"/>
    </source>
</evidence>
<dbReference type="InterPro" id="IPR001005">
    <property type="entry name" value="SANT/Myb"/>
</dbReference>
<evidence type="ECO:0000259" key="7">
    <source>
        <dbReference type="PROSITE" id="PS50090"/>
    </source>
</evidence>
<dbReference type="GO" id="GO:0043565">
    <property type="term" value="F:sequence-specific DNA binding"/>
    <property type="evidence" value="ECO:0007669"/>
    <property type="project" value="InterPro"/>
</dbReference>
<organism evidence="9 10">
    <name type="scientific">Trapa incisa</name>
    <dbReference type="NCBI Taxonomy" id="236973"/>
    <lineage>
        <taxon>Eukaryota</taxon>
        <taxon>Viridiplantae</taxon>
        <taxon>Streptophyta</taxon>
        <taxon>Embryophyta</taxon>
        <taxon>Tracheophyta</taxon>
        <taxon>Spermatophyta</taxon>
        <taxon>Magnoliopsida</taxon>
        <taxon>eudicotyledons</taxon>
        <taxon>Gunneridae</taxon>
        <taxon>Pentapetalae</taxon>
        <taxon>rosids</taxon>
        <taxon>malvids</taxon>
        <taxon>Myrtales</taxon>
        <taxon>Lythraceae</taxon>
        <taxon>Trapa</taxon>
    </lineage>
</organism>
<keyword evidence="5" id="KW-0804">Transcription</keyword>
<dbReference type="PROSITE" id="PS50090">
    <property type="entry name" value="MYB_LIKE"/>
    <property type="match status" value="1"/>
</dbReference>
<evidence type="ECO:0000313" key="10">
    <source>
        <dbReference type="Proteomes" id="UP001345219"/>
    </source>
</evidence>
<keyword evidence="10" id="KW-1185">Reference proteome</keyword>
<dbReference type="Gene3D" id="1.10.10.60">
    <property type="entry name" value="Homeodomain-like"/>
    <property type="match status" value="2"/>
</dbReference>
<keyword evidence="3" id="KW-0805">Transcription regulation</keyword>
<comment type="subcellular location">
    <subcellularLocation>
        <location evidence="1">Nucleus</location>
    </subcellularLocation>
</comment>
<dbReference type="InterPro" id="IPR044676">
    <property type="entry name" value="EOBI/EOBII-like_plant"/>
</dbReference>
<keyword evidence="6" id="KW-0539">Nucleus</keyword>
<evidence type="ECO:0000256" key="3">
    <source>
        <dbReference type="ARBA" id="ARBA00023015"/>
    </source>
</evidence>
<keyword evidence="2" id="KW-0677">Repeat</keyword>
<evidence type="ECO:0000259" key="8">
    <source>
        <dbReference type="PROSITE" id="PS51294"/>
    </source>
</evidence>
<dbReference type="InterPro" id="IPR017930">
    <property type="entry name" value="Myb_dom"/>
</dbReference>
<keyword evidence="4" id="KW-0238">DNA-binding</keyword>
<evidence type="ECO:0000256" key="1">
    <source>
        <dbReference type="ARBA" id="ARBA00004123"/>
    </source>
</evidence>
<dbReference type="Proteomes" id="UP001345219">
    <property type="component" value="Chromosome 19"/>
</dbReference>
<evidence type="ECO:0000313" key="9">
    <source>
        <dbReference type="EMBL" id="KAK4741860.1"/>
    </source>
</evidence>
<gene>
    <name evidence="9" type="ORF">SAY87_025448</name>
</gene>
<dbReference type="PROSITE" id="PS51294">
    <property type="entry name" value="HTH_MYB"/>
    <property type="match status" value="1"/>
</dbReference>
<reference evidence="9 10" key="1">
    <citation type="journal article" date="2023" name="Hortic Res">
        <title>Pangenome of water caltrop reveals structural variations and asymmetric subgenome divergence after allopolyploidization.</title>
        <authorList>
            <person name="Zhang X."/>
            <person name="Chen Y."/>
            <person name="Wang L."/>
            <person name="Yuan Y."/>
            <person name="Fang M."/>
            <person name="Shi L."/>
            <person name="Lu R."/>
            <person name="Comes H.P."/>
            <person name="Ma Y."/>
            <person name="Chen Y."/>
            <person name="Huang G."/>
            <person name="Zhou Y."/>
            <person name="Zheng Z."/>
            <person name="Qiu Y."/>
        </authorList>
    </citation>
    <scope>NUCLEOTIDE SEQUENCE [LARGE SCALE GENOMIC DNA]</scope>
    <source>
        <tissue evidence="9">Roots</tissue>
    </source>
</reference>
<accession>A0AAN7GAW4</accession>